<evidence type="ECO:0000313" key="3">
    <source>
        <dbReference type="Proteomes" id="UP001198983"/>
    </source>
</evidence>
<proteinExistence type="predicted"/>
<accession>A0AAX2ZF62</accession>
<dbReference type="EMBL" id="CP081135">
    <property type="protein sequence ID" value="UEL47949.1"/>
    <property type="molecule type" value="Genomic_DNA"/>
</dbReference>
<evidence type="ECO:0000259" key="1">
    <source>
        <dbReference type="Pfam" id="PF20097"/>
    </source>
</evidence>
<keyword evidence="3" id="KW-1185">Reference proteome</keyword>
<evidence type="ECO:0000313" key="2">
    <source>
        <dbReference type="EMBL" id="UEL47949.1"/>
    </source>
</evidence>
<reference evidence="2 3" key="1">
    <citation type="journal article" date="2023" name="Int. J. Syst. Evol. Microbiol.">
        <title>Terrisporobacter hibernicus sp. nov., isolated from bovine faeces in Northern Ireland.</title>
        <authorList>
            <person name="Mitchell M."/>
            <person name="Nguyen S.V."/>
            <person name="Connor M."/>
            <person name="Fairley D.J."/>
            <person name="Donoghue O."/>
            <person name="Marshall H."/>
            <person name="Koolman L."/>
            <person name="McMullan G."/>
            <person name="Schaffer K.E."/>
            <person name="McGrath J.W."/>
            <person name="Fanning S."/>
        </authorList>
    </citation>
    <scope>NUCLEOTIDE SEQUENCE [LARGE SCALE GENOMIC DNA]</scope>
    <source>
        <strain evidence="2 3">MCA3</strain>
    </source>
</reference>
<name>A0AAX2ZF62_9FIRM</name>
<feature type="domain" description="DUF6487" evidence="1">
    <location>
        <begin position="3"/>
        <end position="68"/>
    </location>
</feature>
<organism evidence="2 3">
    <name type="scientific">Terrisporobacter hibernicus</name>
    <dbReference type="NCBI Taxonomy" id="2813371"/>
    <lineage>
        <taxon>Bacteria</taxon>
        <taxon>Bacillati</taxon>
        <taxon>Bacillota</taxon>
        <taxon>Clostridia</taxon>
        <taxon>Peptostreptococcales</taxon>
        <taxon>Peptostreptococcaceae</taxon>
        <taxon>Terrisporobacter</taxon>
    </lineage>
</organism>
<dbReference type="Pfam" id="PF20097">
    <property type="entry name" value="DUF6487"/>
    <property type="match status" value="1"/>
</dbReference>
<sequence>MKCPYCNNEMVLGVIHGGRDTVKWIPKEKDKGAILSTFVKGITILEWMGSKVEGYYCSECKKITIEVPKQL</sequence>
<dbReference type="Proteomes" id="UP001198983">
    <property type="component" value="Chromosome"/>
</dbReference>
<dbReference type="KEGG" id="tem:JW646_00405"/>
<gene>
    <name evidence="2" type="ORF">JW646_00405</name>
</gene>
<dbReference type="InterPro" id="IPR045504">
    <property type="entry name" value="DUF6487"/>
</dbReference>
<dbReference type="RefSeq" id="WP_074917310.1">
    <property type="nucleotide sequence ID" value="NZ_CP081135.1"/>
</dbReference>
<dbReference type="AlphaFoldDB" id="A0AAX2ZF62"/>
<protein>
    <submittedName>
        <fullName evidence="2">PF20097 family protein</fullName>
    </submittedName>
</protein>